<reference evidence="1" key="3">
    <citation type="submission" date="2015-04" db="EMBL/GenBank/DDBJ databases">
        <title>Physiological reanalysis, assessment of diazotrophy, and genome sequences of multiple isolates of Streptomyces thermoautotrophicus.</title>
        <authorList>
            <person name="MacKellar D.C."/>
            <person name="Lieber L."/>
            <person name="Norman J."/>
            <person name="Bolger A."/>
            <person name="Tobin C."/>
            <person name="Murray J.W."/>
            <person name="Woodward J."/>
            <person name="Friesen M."/>
            <person name="Prell J."/>
        </authorList>
    </citation>
    <scope>NUCLEOTIDE SEQUENCE [LARGE SCALE GENOMIC DNA]</scope>
    <source>
        <strain evidence="1">H1</strain>
    </source>
</reference>
<reference evidence="5" key="1">
    <citation type="submission" date="2015-02" db="EMBL/GenBank/DDBJ databases">
        <title>Physiological reanalysis, assessment of diazotrophy, and genome sequences of multiple isolates of Streptomyces thermoautotrophicus.</title>
        <authorList>
            <person name="MacKellar D.C."/>
            <person name="Lieber L."/>
            <person name="Norman J."/>
            <person name="Bolger A."/>
            <person name="Tobin C."/>
            <person name="Murray J.W."/>
            <person name="Friesen M."/>
            <person name="Prell J."/>
        </authorList>
    </citation>
    <scope>NUCLEOTIDE SEQUENCE [LARGE SCALE GENOMIC DNA]</scope>
    <source>
        <strain evidence="5">UBT1</strain>
    </source>
</reference>
<comment type="caution">
    <text evidence="3">The sequence shown here is derived from an EMBL/GenBank/DDBJ whole genome shotgun (WGS) entry which is preliminary data.</text>
</comment>
<proteinExistence type="predicted"/>
<dbReference type="AlphaFoldDB" id="A0A132NDV0"/>
<evidence type="ECO:0000313" key="5">
    <source>
        <dbReference type="Proteomes" id="UP000070598"/>
    </source>
</evidence>
<protein>
    <submittedName>
        <fullName evidence="3">Endoribonuclease L-PSP</fullName>
    </submittedName>
</protein>
<dbReference type="PATRIC" id="fig|1469144.10.peg.1620"/>
<keyword evidence="4" id="KW-1185">Reference proteome</keyword>
<dbReference type="PANTHER" id="PTHR43857:SF1">
    <property type="entry name" value="YJGH FAMILY PROTEIN"/>
    <property type="match status" value="1"/>
</dbReference>
<dbReference type="STRING" id="1469144.LI90_1477"/>
<evidence type="ECO:0000313" key="3">
    <source>
        <dbReference type="EMBL" id="KWX08274.1"/>
    </source>
</evidence>
<dbReference type="OrthoDB" id="9799840at2"/>
<accession>A0A132NDV0</accession>
<organism evidence="3 5">
    <name type="scientific">Carbonactinospora thermoautotrophica</name>
    <dbReference type="NCBI Taxonomy" id="1469144"/>
    <lineage>
        <taxon>Bacteria</taxon>
        <taxon>Bacillati</taxon>
        <taxon>Actinomycetota</taxon>
        <taxon>Actinomycetes</taxon>
        <taxon>Kitasatosporales</taxon>
        <taxon>Carbonactinosporaceae</taxon>
        <taxon>Carbonactinospora</taxon>
    </lineage>
</organism>
<dbReference type="SUPFAM" id="SSF55298">
    <property type="entry name" value="YjgF-like"/>
    <property type="match status" value="1"/>
</dbReference>
<dbReference type="InterPro" id="IPR035959">
    <property type="entry name" value="RutC-like_sf"/>
</dbReference>
<dbReference type="PANTHER" id="PTHR43857">
    <property type="entry name" value="BLR7761 PROTEIN"/>
    <property type="match status" value="1"/>
</dbReference>
<dbReference type="InterPro" id="IPR006175">
    <property type="entry name" value="YjgF/YER057c/UK114"/>
</dbReference>
<name>A0A132NDV0_9ACTN</name>
<dbReference type="RefSeq" id="WP_066885824.1">
    <property type="nucleotide sequence ID" value="NZ_JYIJ01000015.1"/>
</dbReference>
<evidence type="ECO:0000313" key="2">
    <source>
        <dbReference type="EMBL" id="KWX04438.1"/>
    </source>
</evidence>
<dbReference type="Proteomes" id="UP000070188">
    <property type="component" value="Unassembled WGS sequence"/>
</dbReference>
<dbReference type="Gene3D" id="3.30.1330.40">
    <property type="entry name" value="RutC-like"/>
    <property type="match status" value="1"/>
</dbReference>
<evidence type="ECO:0000313" key="1">
    <source>
        <dbReference type="EMBL" id="KWW99838.1"/>
    </source>
</evidence>
<dbReference type="Proteomes" id="UP000070659">
    <property type="component" value="Unassembled WGS sequence"/>
</dbReference>
<gene>
    <name evidence="1" type="ORF">LI90_1477</name>
    <name evidence="2" type="ORF">TH66_07580</name>
    <name evidence="3" type="ORF">TR74_15740</name>
</gene>
<dbReference type="EMBL" id="JYIK01000996">
    <property type="protein sequence ID" value="KWX08274.1"/>
    <property type="molecule type" value="Genomic_DNA"/>
</dbReference>
<dbReference type="EMBL" id="LAXD01000001">
    <property type="protein sequence ID" value="KWW99838.1"/>
    <property type="molecule type" value="Genomic_DNA"/>
</dbReference>
<dbReference type="Pfam" id="PF01042">
    <property type="entry name" value="Ribonuc_L-PSP"/>
    <property type="match status" value="1"/>
</dbReference>
<dbReference type="CDD" id="cd06154">
    <property type="entry name" value="YjgF_YER057c_UK114_like_6"/>
    <property type="match status" value="1"/>
</dbReference>
<evidence type="ECO:0000313" key="6">
    <source>
        <dbReference type="Proteomes" id="UP000070659"/>
    </source>
</evidence>
<dbReference type="EMBL" id="JYIJ01000015">
    <property type="protein sequence ID" value="KWX04438.1"/>
    <property type="molecule type" value="Genomic_DNA"/>
</dbReference>
<sequence>MSIRRIRSDGPWEEQYGYVRAVVAGDFVFVSGCTSTVDGEVRHEGDPYLQTVTAFRVAEKALAEVGLTLADVVQTRMYITHRRDADEVGRAHKDLFGQHPPTATMVVVKELVDYRMLVEVEAVAYRGERT</sequence>
<dbReference type="Proteomes" id="UP000070598">
    <property type="component" value="Unassembled WGS sequence"/>
</dbReference>
<evidence type="ECO:0000313" key="4">
    <source>
        <dbReference type="Proteomes" id="UP000070188"/>
    </source>
</evidence>
<reference evidence="3 6" key="2">
    <citation type="submission" date="2015-02" db="EMBL/GenBank/DDBJ databases">
        <title>Physiological reanalysis, assessment of diazotrophy, and genome sequences of multiple isolates of Streptomyces thermoautotrophicus.</title>
        <authorList>
            <person name="MacKellar D.C."/>
            <person name="Lieber L."/>
            <person name="Norman J."/>
            <person name="Bolger A."/>
            <person name="Tobin C."/>
            <person name="Murray J.W."/>
            <person name="Prell J."/>
        </authorList>
    </citation>
    <scope>NUCLEOTIDE SEQUENCE [LARGE SCALE GENOMIC DNA]</scope>
    <source>
        <strain evidence="3 6">UBT1</strain>
    </source>
</reference>
<reference evidence="4" key="4">
    <citation type="submission" date="2015-04" db="EMBL/GenBank/DDBJ databases">
        <title>Physiological reanalysis, assessment of diazotrophy, and genome sequences of multiple isolates of Streptomyces thermoautotrophicus.</title>
        <authorList>
            <person name="MacKellar D.C."/>
            <person name="Lieber L."/>
            <person name="Norman J."/>
            <person name="Bolger A."/>
            <person name="Tobin C."/>
            <person name="Murray J.W."/>
            <person name="Chang R."/>
            <person name="Ford T."/>
            <person name="Nguyen P.Q."/>
            <person name="Woodward J."/>
            <person name="Permingeat H."/>
            <person name="Joshi N.S."/>
            <person name="Silver P.A."/>
            <person name="Usadel B."/>
            <person name="Rutherford A.W."/>
            <person name="Friesen M."/>
            <person name="Prell J."/>
        </authorList>
    </citation>
    <scope>NUCLEOTIDE SEQUENCE [LARGE SCALE GENOMIC DNA]</scope>
    <source>
        <strain evidence="4">H1</strain>
    </source>
</reference>